<sequence>MSAVPAEPVVPVASVVPTESAVPAKSTRHGKYTSIAQRTQALTLHAMGIKHSEIEAKTGVKKEAFKSLLRRAKDRGYIPGGPVKEEHVANAPKSGRPTVVTEPVA</sequence>
<accession>A0AAN7HKG5</accession>
<protein>
    <submittedName>
        <fullName evidence="2">Uncharacterized protein</fullName>
    </submittedName>
</protein>
<evidence type="ECO:0000313" key="3">
    <source>
        <dbReference type="Proteomes" id="UP001303647"/>
    </source>
</evidence>
<keyword evidence="3" id="KW-1185">Reference proteome</keyword>
<comment type="caution">
    <text evidence="2">The sequence shown here is derived from an EMBL/GenBank/DDBJ whole genome shotgun (WGS) entry which is preliminary data.</text>
</comment>
<reference evidence="2" key="1">
    <citation type="journal article" date="2023" name="Mol. Phylogenet. Evol.">
        <title>Genome-scale phylogeny and comparative genomics of the fungal order Sordariales.</title>
        <authorList>
            <person name="Hensen N."/>
            <person name="Bonometti L."/>
            <person name="Westerberg I."/>
            <person name="Brannstrom I.O."/>
            <person name="Guillou S."/>
            <person name="Cros-Aarteil S."/>
            <person name="Calhoun S."/>
            <person name="Haridas S."/>
            <person name="Kuo A."/>
            <person name="Mondo S."/>
            <person name="Pangilinan J."/>
            <person name="Riley R."/>
            <person name="LaButti K."/>
            <person name="Andreopoulos B."/>
            <person name="Lipzen A."/>
            <person name="Chen C."/>
            <person name="Yan M."/>
            <person name="Daum C."/>
            <person name="Ng V."/>
            <person name="Clum A."/>
            <person name="Steindorff A."/>
            <person name="Ohm R.A."/>
            <person name="Martin F."/>
            <person name="Silar P."/>
            <person name="Natvig D.O."/>
            <person name="Lalanne C."/>
            <person name="Gautier V."/>
            <person name="Ament-Velasquez S.L."/>
            <person name="Kruys A."/>
            <person name="Hutchinson M.I."/>
            <person name="Powell A.J."/>
            <person name="Barry K."/>
            <person name="Miller A.N."/>
            <person name="Grigoriev I.V."/>
            <person name="Debuchy R."/>
            <person name="Gladieux P."/>
            <person name="Hiltunen Thoren M."/>
            <person name="Johannesson H."/>
        </authorList>
    </citation>
    <scope>NUCLEOTIDE SEQUENCE</scope>
    <source>
        <strain evidence="2">CBS 359.72</strain>
    </source>
</reference>
<proteinExistence type="predicted"/>
<feature type="region of interest" description="Disordered" evidence="1">
    <location>
        <begin position="76"/>
        <end position="105"/>
    </location>
</feature>
<dbReference type="Proteomes" id="UP001303647">
    <property type="component" value="Unassembled WGS sequence"/>
</dbReference>
<name>A0AAN7HKG5_9PEZI</name>
<gene>
    <name evidence="2" type="ORF">C7999DRAFT_30617</name>
</gene>
<dbReference type="AlphaFoldDB" id="A0AAN7HKG5"/>
<evidence type="ECO:0000256" key="1">
    <source>
        <dbReference type="SAM" id="MobiDB-lite"/>
    </source>
</evidence>
<evidence type="ECO:0000313" key="2">
    <source>
        <dbReference type="EMBL" id="KAK4248927.1"/>
    </source>
</evidence>
<organism evidence="2 3">
    <name type="scientific">Corynascus novoguineensis</name>
    <dbReference type="NCBI Taxonomy" id="1126955"/>
    <lineage>
        <taxon>Eukaryota</taxon>
        <taxon>Fungi</taxon>
        <taxon>Dikarya</taxon>
        <taxon>Ascomycota</taxon>
        <taxon>Pezizomycotina</taxon>
        <taxon>Sordariomycetes</taxon>
        <taxon>Sordariomycetidae</taxon>
        <taxon>Sordariales</taxon>
        <taxon>Chaetomiaceae</taxon>
        <taxon>Corynascus</taxon>
    </lineage>
</organism>
<reference evidence="2" key="2">
    <citation type="submission" date="2023-05" db="EMBL/GenBank/DDBJ databases">
        <authorList>
            <consortium name="Lawrence Berkeley National Laboratory"/>
            <person name="Steindorff A."/>
            <person name="Hensen N."/>
            <person name="Bonometti L."/>
            <person name="Westerberg I."/>
            <person name="Brannstrom I.O."/>
            <person name="Guillou S."/>
            <person name="Cros-Aarteil S."/>
            <person name="Calhoun S."/>
            <person name="Haridas S."/>
            <person name="Kuo A."/>
            <person name="Mondo S."/>
            <person name="Pangilinan J."/>
            <person name="Riley R."/>
            <person name="Labutti K."/>
            <person name="Andreopoulos B."/>
            <person name="Lipzen A."/>
            <person name="Chen C."/>
            <person name="Yanf M."/>
            <person name="Daum C."/>
            <person name="Ng V."/>
            <person name="Clum A."/>
            <person name="Ohm R."/>
            <person name="Martin F."/>
            <person name="Silar P."/>
            <person name="Natvig D."/>
            <person name="Lalanne C."/>
            <person name="Gautier V."/>
            <person name="Ament-Velasquez S.L."/>
            <person name="Kruys A."/>
            <person name="Hutchinson M.I."/>
            <person name="Powell A.J."/>
            <person name="Barry K."/>
            <person name="Miller A.N."/>
            <person name="Grigoriev I.V."/>
            <person name="Debuchy R."/>
            <person name="Gladieux P."/>
            <person name="Thoren M.H."/>
            <person name="Johannesson H."/>
        </authorList>
    </citation>
    <scope>NUCLEOTIDE SEQUENCE</scope>
    <source>
        <strain evidence="2">CBS 359.72</strain>
    </source>
</reference>
<dbReference type="EMBL" id="MU857630">
    <property type="protein sequence ID" value="KAK4248927.1"/>
    <property type="molecule type" value="Genomic_DNA"/>
</dbReference>